<dbReference type="InterPro" id="IPR023459">
    <property type="entry name" value="Tscrpt_elong_fac_GreA/B_fam"/>
</dbReference>
<evidence type="ECO:0000256" key="3">
    <source>
        <dbReference type="SAM" id="Coils"/>
    </source>
</evidence>
<feature type="domain" description="Transcription elongation factor GreA/GreB C-terminal" evidence="4">
    <location>
        <begin position="78"/>
        <end position="149"/>
    </location>
</feature>
<proteinExistence type="predicted"/>
<evidence type="ECO:0000259" key="5">
    <source>
        <dbReference type="Pfam" id="PF03449"/>
    </source>
</evidence>
<dbReference type="SUPFAM" id="SSF54534">
    <property type="entry name" value="FKBP-like"/>
    <property type="match status" value="1"/>
</dbReference>
<dbReference type="EMBL" id="MGEQ01000002">
    <property type="protein sequence ID" value="OGL88063.1"/>
    <property type="molecule type" value="Genomic_DNA"/>
</dbReference>
<evidence type="ECO:0008006" key="8">
    <source>
        <dbReference type="Google" id="ProtNLM"/>
    </source>
</evidence>
<comment type="caution">
    <text evidence="6">The sequence shown here is derived from an EMBL/GenBank/DDBJ whole genome shotgun (WGS) entry which is preliminary data.</text>
</comment>
<dbReference type="Gene3D" id="1.10.287.180">
    <property type="entry name" value="Transcription elongation factor, GreA/GreB, N-terminal domain"/>
    <property type="match status" value="1"/>
</dbReference>
<dbReference type="InterPro" id="IPR022691">
    <property type="entry name" value="Tscrpt_elong_fac_GreA/B_N"/>
</dbReference>
<feature type="coiled-coil region" evidence="3">
    <location>
        <begin position="8"/>
        <end position="64"/>
    </location>
</feature>
<dbReference type="Gene3D" id="3.10.50.30">
    <property type="entry name" value="Transcription elongation factor, GreA/GreB, C-terminal domain"/>
    <property type="match status" value="1"/>
</dbReference>
<sequence length="149" mass="16759">MYLTKAGLEKLEHQLVDLEVQHKQAVKDTQTTGELGDFSENAEYQEAKHRMRNLASRMTIIKEKLKNMIVIEKDETDADRIQLGSTVVLNMNDRTLTFEIVGPHEANPMRGRISHLSPLGSHLIGHTVGETISVVTHGDELVYTILKVT</sequence>
<accession>A0A1F7VCB1</accession>
<keyword evidence="1" id="KW-0805">Transcription regulation</keyword>
<dbReference type="Pfam" id="PF01272">
    <property type="entry name" value="GreA_GreB"/>
    <property type="match status" value="1"/>
</dbReference>
<dbReference type="InterPro" id="IPR036953">
    <property type="entry name" value="GreA/GreB_C_sf"/>
</dbReference>
<dbReference type="GO" id="GO:0032784">
    <property type="term" value="P:regulation of DNA-templated transcription elongation"/>
    <property type="evidence" value="ECO:0007669"/>
    <property type="project" value="InterPro"/>
</dbReference>
<feature type="domain" description="Transcription elongation factor GreA/GreB N-terminal" evidence="5">
    <location>
        <begin position="2"/>
        <end position="69"/>
    </location>
</feature>
<keyword evidence="2" id="KW-0804">Transcription</keyword>
<dbReference type="GO" id="GO:0006354">
    <property type="term" value="P:DNA-templated transcription elongation"/>
    <property type="evidence" value="ECO:0007669"/>
    <property type="project" value="TreeGrafter"/>
</dbReference>
<dbReference type="AlphaFoldDB" id="A0A1F7VCB1"/>
<organism evidence="6 7">
    <name type="scientific">Candidatus Uhrbacteria bacterium RIFCSPLOWO2_02_FULL_48_18</name>
    <dbReference type="NCBI Taxonomy" id="1802408"/>
    <lineage>
        <taxon>Bacteria</taxon>
        <taxon>Candidatus Uhriibacteriota</taxon>
    </lineage>
</organism>
<name>A0A1F7VCB1_9BACT</name>
<gene>
    <name evidence="6" type="ORF">A3I41_03015</name>
</gene>
<dbReference type="PANTHER" id="PTHR30437:SF4">
    <property type="entry name" value="TRANSCRIPTION ELONGATION FACTOR GREA"/>
    <property type="match status" value="1"/>
</dbReference>
<dbReference type="Proteomes" id="UP000176593">
    <property type="component" value="Unassembled WGS sequence"/>
</dbReference>
<protein>
    <recommendedName>
        <fullName evidence="8">Transcription elongation factor GreA</fullName>
    </recommendedName>
</protein>
<dbReference type="InterPro" id="IPR001437">
    <property type="entry name" value="Tscrpt_elong_fac_GreA/B_C"/>
</dbReference>
<dbReference type="InterPro" id="IPR036805">
    <property type="entry name" value="Tscrpt_elong_fac_GreA/B_N_sf"/>
</dbReference>
<reference evidence="6 7" key="1">
    <citation type="journal article" date="2016" name="Nat. Commun.">
        <title>Thousands of microbial genomes shed light on interconnected biogeochemical processes in an aquifer system.</title>
        <authorList>
            <person name="Anantharaman K."/>
            <person name="Brown C.T."/>
            <person name="Hug L.A."/>
            <person name="Sharon I."/>
            <person name="Castelle C.J."/>
            <person name="Probst A.J."/>
            <person name="Thomas B.C."/>
            <person name="Singh A."/>
            <person name="Wilkins M.J."/>
            <person name="Karaoz U."/>
            <person name="Brodie E.L."/>
            <person name="Williams K.H."/>
            <person name="Hubbard S.S."/>
            <person name="Banfield J.F."/>
        </authorList>
    </citation>
    <scope>NUCLEOTIDE SEQUENCE [LARGE SCALE GENOMIC DNA]</scope>
</reference>
<keyword evidence="3" id="KW-0175">Coiled coil</keyword>
<dbReference type="SUPFAM" id="SSF46557">
    <property type="entry name" value="GreA transcript cleavage protein, N-terminal domain"/>
    <property type="match status" value="1"/>
</dbReference>
<dbReference type="PANTHER" id="PTHR30437">
    <property type="entry name" value="TRANSCRIPTION ELONGATION FACTOR GREA"/>
    <property type="match status" value="1"/>
</dbReference>
<evidence type="ECO:0000256" key="2">
    <source>
        <dbReference type="ARBA" id="ARBA00023163"/>
    </source>
</evidence>
<evidence type="ECO:0000256" key="1">
    <source>
        <dbReference type="ARBA" id="ARBA00023015"/>
    </source>
</evidence>
<dbReference type="PIRSF" id="PIRSF006092">
    <property type="entry name" value="GreA_GreB"/>
    <property type="match status" value="1"/>
</dbReference>
<dbReference type="Pfam" id="PF03449">
    <property type="entry name" value="GreA_GreB_N"/>
    <property type="match status" value="1"/>
</dbReference>
<evidence type="ECO:0000313" key="7">
    <source>
        <dbReference type="Proteomes" id="UP000176593"/>
    </source>
</evidence>
<evidence type="ECO:0000313" key="6">
    <source>
        <dbReference type="EMBL" id="OGL88063.1"/>
    </source>
</evidence>
<evidence type="ECO:0000259" key="4">
    <source>
        <dbReference type="Pfam" id="PF01272"/>
    </source>
</evidence>
<dbReference type="GO" id="GO:0003677">
    <property type="term" value="F:DNA binding"/>
    <property type="evidence" value="ECO:0007669"/>
    <property type="project" value="InterPro"/>
</dbReference>
<dbReference type="GO" id="GO:0070063">
    <property type="term" value="F:RNA polymerase binding"/>
    <property type="evidence" value="ECO:0007669"/>
    <property type="project" value="InterPro"/>
</dbReference>